<dbReference type="Pfam" id="PF03734">
    <property type="entry name" value="YkuD"/>
    <property type="match status" value="1"/>
</dbReference>
<organism evidence="16 17">
    <name type="scientific">Planosporangium flavigriseum</name>
    <dbReference type="NCBI Taxonomy" id="373681"/>
    <lineage>
        <taxon>Bacteria</taxon>
        <taxon>Bacillati</taxon>
        <taxon>Actinomycetota</taxon>
        <taxon>Actinomycetes</taxon>
        <taxon>Micromonosporales</taxon>
        <taxon>Micromonosporaceae</taxon>
        <taxon>Planosporangium</taxon>
    </lineage>
</organism>
<dbReference type="GO" id="GO:0071972">
    <property type="term" value="F:peptidoglycan L,D-transpeptidase activity"/>
    <property type="evidence" value="ECO:0007669"/>
    <property type="project" value="TreeGrafter"/>
</dbReference>
<dbReference type="CDD" id="cd16913">
    <property type="entry name" value="YkuD_like"/>
    <property type="match status" value="1"/>
</dbReference>
<evidence type="ECO:0000256" key="3">
    <source>
        <dbReference type="ARBA" id="ARBA00022679"/>
    </source>
</evidence>
<dbReference type="FunFam" id="2.40.440.10:FF:000005">
    <property type="entry name" value="L,D-transpeptidase 2"/>
    <property type="match status" value="1"/>
</dbReference>
<comment type="pathway">
    <text evidence="1 13">Cell wall biogenesis; peptidoglycan biosynthesis.</text>
</comment>
<evidence type="ECO:0000256" key="10">
    <source>
        <dbReference type="ARBA" id="ARBA00023315"/>
    </source>
</evidence>
<evidence type="ECO:0000256" key="12">
    <source>
        <dbReference type="ARBA" id="ARBA00060592"/>
    </source>
</evidence>
<dbReference type="Gene3D" id="2.40.440.10">
    <property type="entry name" value="L,D-transpeptidase catalytic domain-like"/>
    <property type="match status" value="1"/>
</dbReference>
<evidence type="ECO:0000313" key="17">
    <source>
        <dbReference type="Proteomes" id="UP000653674"/>
    </source>
</evidence>
<dbReference type="PANTHER" id="PTHR30582">
    <property type="entry name" value="L,D-TRANSPEPTIDASE"/>
    <property type="match status" value="1"/>
</dbReference>
<evidence type="ECO:0000256" key="14">
    <source>
        <dbReference type="SAM" id="MobiDB-lite"/>
    </source>
</evidence>
<dbReference type="GO" id="GO:0018104">
    <property type="term" value="P:peptidoglycan-protein cross-linking"/>
    <property type="evidence" value="ECO:0007669"/>
    <property type="project" value="TreeGrafter"/>
</dbReference>
<evidence type="ECO:0000259" key="15">
    <source>
        <dbReference type="PROSITE" id="PS52029"/>
    </source>
</evidence>
<evidence type="ECO:0000256" key="8">
    <source>
        <dbReference type="ARBA" id="ARBA00023139"/>
    </source>
</evidence>
<sequence length="406" mass="43092">MVAALVAALGLTGCGNGGTRFVNPGSPSAAPGPTLNVNPADNATDVPVSVEIAPHGGDKLTGVDLADPAGKRITGKLRDDTSSWVPDEPLAYATTYTAKVAGSTAAGKSVTRTTKFTTMQRPANRMDAHLYMTDNAVYGQAMPIVLEFKQGGVAPADRAAVERRLFVSTEPAQPGVWHWDSNTQVEYRPKEFWQPGTKIRGRLALGGLPVGGGRYGKQDITIEATIDSVARVIEVDNATKQLTAKEDGRVVKTMPVSLGKPSHPSFSGTMTIMEKMAKTTFDSSTYGTPVNSPEGYRTEVQFAERLSWDGQFIHAAPWSVAQQGNTNVSHGCVNVSLENGQWIYNWTKIGDPVIVKGTERHLGQGNGWTAWDLPWDEFVKGSALPTAPTAGGSPSASPTPTPSATS</sequence>
<feature type="compositionally biased region" description="Low complexity" evidence="14">
    <location>
        <begin position="385"/>
        <end position="396"/>
    </location>
</feature>
<dbReference type="GO" id="GO:0016746">
    <property type="term" value="F:acyltransferase activity"/>
    <property type="evidence" value="ECO:0007669"/>
    <property type="project" value="UniProtKB-KW"/>
</dbReference>
<feature type="compositionally biased region" description="Pro residues" evidence="14">
    <location>
        <begin position="397"/>
        <end position="406"/>
    </location>
</feature>
<comment type="pathway">
    <text evidence="12">Glycan biosynthesis.</text>
</comment>
<dbReference type="GO" id="GO:0005576">
    <property type="term" value="C:extracellular region"/>
    <property type="evidence" value="ECO:0007669"/>
    <property type="project" value="TreeGrafter"/>
</dbReference>
<evidence type="ECO:0000256" key="13">
    <source>
        <dbReference type="PROSITE-ProRule" id="PRU01373"/>
    </source>
</evidence>
<evidence type="ECO:0000313" key="16">
    <source>
        <dbReference type="EMBL" id="GIG75667.1"/>
    </source>
</evidence>
<evidence type="ECO:0000256" key="2">
    <source>
        <dbReference type="ARBA" id="ARBA00022475"/>
    </source>
</evidence>
<dbReference type="Proteomes" id="UP000653674">
    <property type="component" value="Unassembled WGS sequence"/>
</dbReference>
<dbReference type="Pfam" id="PF17964">
    <property type="entry name" value="Big_10"/>
    <property type="match status" value="1"/>
</dbReference>
<evidence type="ECO:0000256" key="11">
    <source>
        <dbReference type="ARBA" id="ARBA00023316"/>
    </source>
</evidence>
<evidence type="ECO:0000256" key="9">
    <source>
        <dbReference type="ARBA" id="ARBA00023288"/>
    </source>
</evidence>
<dbReference type="UniPathway" id="UPA00219"/>
<keyword evidence="9" id="KW-0449">Lipoprotein</keyword>
<dbReference type="EMBL" id="BONU01000035">
    <property type="protein sequence ID" value="GIG75667.1"/>
    <property type="molecule type" value="Genomic_DNA"/>
</dbReference>
<dbReference type="InterPro" id="IPR050979">
    <property type="entry name" value="LD-transpeptidase"/>
</dbReference>
<keyword evidence="17" id="KW-1185">Reference proteome</keyword>
<keyword evidence="7" id="KW-0472">Membrane</keyword>
<evidence type="ECO:0000256" key="4">
    <source>
        <dbReference type="ARBA" id="ARBA00022729"/>
    </source>
</evidence>
<evidence type="ECO:0000256" key="6">
    <source>
        <dbReference type="ARBA" id="ARBA00022984"/>
    </source>
</evidence>
<keyword evidence="4" id="KW-0732">Signal</keyword>
<keyword evidence="6 13" id="KW-0573">Peptidoglycan synthesis</keyword>
<feature type="domain" description="L,D-TPase catalytic" evidence="15">
    <location>
        <begin position="231"/>
        <end position="356"/>
    </location>
</feature>
<comment type="caution">
    <text evidence="16">The sequence shown here is derived from an EMBL/GenBank/DDBJ whole genome shotgun (WGS) entry which is preliminary data.</text>
</comment>
<dbReference type="PANTHER" id="PTHR30582:SF2">
    <property type="entry name" value="L,D-TRANSPEPTIDASE YCIB-RELATED"/>
    <property type="match status" value="1"/>
</dbReference>
<dbReference type="InterPro" id="IPR041280">
    <property type="entry name" value="Big_10"/>
</dbReference>
<dbReference type="GO" id="GO:0071555">
    <property type="term" value="P:cell wall organization"/>
    <property type="evidence" value="ECO:0007669"/>
    <property type="project" value="UniProtKB-UniRule"/>
</dbReference>
<proteinExistence type="predicted"/>
<evidence type="ECO:0000256" key="7">
    <source>
        <dbReference type="ARBA" id="ARBA00023136"/>
    </source>
</evidence>
<dbReference type="InterPro" id="IPR005490">
    <property type="entry name" value="LD_TPept_cat_dom"/>
</dbReference>
<keyword evidence="8" id="KW-0564">Palmitate</keyword>
<accession>A0A8J3LPS7</accession>
<dbReference type="Gene3D" id="2.60.40.3710">
    <property type="match status" value="1"/>
</dbReference>
<dbReference type="GO" id="GO:0008360">
    <property type="term" value="P:regulation of cell shape"/>
    <property type="evidence" value="ECO:0007669"/>
    <property type="project" value="UniProtKB-UniRule"/>
</dbReference>
<feature type="region of interest" description="Disordered" evidence="14">
    <location>
        <begin position="382"/>
        <end position="406"/>
    </location>
</feature>
<feature type="active site" description="Proton donor/acceptor" evidence="13">
    <location>
        <position position="314"/>
    </location>
</feature>
<dbReference type="PROSITE" id="PS52029">
    <property type="entry name" value="LD_TPASE"/>
    <property type="match status" value="1"/>
</dbReference>
<protein>
    <recommendedName>
        <fullName evidence="15">L,D-TPase catalytic domain-containing protein</fullName>
    </recommendedName>
</protein>
<keyword evidence="3" id="KW-0808">Transferase</keyword>
<dbReference type="InterPro" id="IPR038063">
    <property type="entry name" value="Transpep_catalytic_dom"/>
</dbReference>
<keyword evidence="10" id="KW-0012">Acyltransferase</keyword>
<reference evidence="16" key="1">
    <citation type="submission" date="2021-01" db="EMBL/GenBank/DDBJ databases">
        <title>Whole genome shotgun sequence of Planosporangium flavigriseum NBRC 105377.</title>
        <authorList>
            <person name="Komaki H."/>
            <person name="Tamura T."/>
        </authorList>
    </citation>
    <scope>NUCLEOTIDE SEQUENCE</scope>
    <source>
        <strain evidence="16">NBRC 105377</strain>
    </source>
</reference>
<name>A0A8J3LPS7_9ACTN</name>
<feature type="active site" description="Nucleophile" evidence="13">
    <location>
        <position position="332"/>
    </location>
</feature>
<gene>
    <name evidence="16" type="ORF">Pfl04_40710</name>
</gene>
<evidence type="ECO:0000256" key="1">
    <source>
        <dbReference type="ARBA" id="ARBA00004752"/>
    </source>
</evidence>
<evidence type="ECO:0000256" key="5">
    <source>
        <dbReference type="ARBA" id="ARBA00022960"/>
    </source>
</evidence>
<keyword evidence="5 13" id="KW-0133">Cell shape</keyword>
<dbReference type="AlphaFoldDB" id="A0A8J3LPS7"/>
<dbReference type="Gene3D" id="2.60.40.3780">
    <property type="match status" value="1"/>
</dbReference>
<dbReference type="SUPFAM" id="SSF141523">
    <property type="entry name" value="L,D-transpeptidase catalytic domain-like"/>
    <property type="match status" value="1"/>
</dbReference>
<keyword evidence="2" id="KW-1003">Cell membrane</keyword>
<keyword evidence="11 13" id="KW-0961">Cell wall biogenesis/degradation</keyword>